<feature type="domain" description="Polysaccharide chain length determinant N-terminal" evidence="7">
    <location>
        <begin position="12"/>
        <end position="56"/>
    </location>
</feature>
<dbReference type="RefSeq" id="WP_211597243.1">
    <property type="nucleotide sequence ID" value="NZ_JAGRQI010000003.1"/>
</dbReference>
<sequence length="493" mass="55349">MNSENTNVIANDEIDLLAMFKNLFRQRGLIIAFTLAFFLFALAFQFSKLAFYTPKTVNYPIAIEFISSSDSRYPNGVKFSPEDIIVPENIKLALEDTNIDADIRGVSKAISIEATNSLIKIAENTLLNNLSNKKITKDQVEETKASLDLLKNNAKTYVTLSLDLSQIKLSENDAKKLLKAVATEWSKNAVTKGLVSPNISYPQEAFVYDKNAVIIDNYDKLLNYSKGVEVALEKLSMLDGSNSISVNNYNLNDLTRTIKDVIDNDINVMRSYTYSISPELVKYNKLLEMQIFSQLRVKELDRAEINKKIATYDFILSKLSTNIESSNTVQQPLKNPSIEANMDKSMLNDLLHLGSQLSSSELKKEIINKRIAASEKLFSLEKEIDMIAGSISSISDTENQQKTIAMIPTIFENTVKKVNESQKIFMILLNEYKKLSMNKNSSLYSTVAEPYIANSFGFNLKKSLIILFASTFMGLFIGMGIALLRSAFLSNKK</sequence>
<evidence type="ECO:0000256" key="3">
    <source>
        <dbReference type="ARBA" id="ARBA00022692"/>
    </source>
</evidence>
<evidence type="ECO:0000256" key="1">
    <source>
        <dbReference type="ARBA" id="ARBA00004651"/>
    </source>
</evidence>
<keyword evidence="4 6" id="KW-1133">Transmembrane helix</keyword>
<comment type="subcellular location">
    <subcellularLocation>
        <location evidence="1">Cell membrane</location>
        <topology evidence="1">Multi-pass membrane protein</topology>
    </subcellularLocation>
</comment>
<dbReference type="AlphaFoldDB" id="A0AAW8CQE3"/>
<dbReference type="GO" id="GO:0005886">
    <property type="term" value="C:plasma membrane"/>
    <property type="evidence" value="ECO:0007669"/>
    <property type="project" value="UniProtKB-SubCell"/>
</dbReference>
<evidence type="ECO:0000313" key="9">
    <source>
        <dbReference type="Proteomes" id="UP001230466"/>
    </source>
</evidence>
<feature type="transmembrane region" description="Helical" evidence="6">
    <location>
        <begin position="28"/>
        <end position="46"/>
    </location>
</feature>
<comment type="caution">
    <text evidence="8">The sequence shown here is derived from an EMBL/GenBank/DDBJ whole genome shotgun (WGS) entry which is preliminary data.</text>
</comment>
<keyword evidence="5 6" id="KW-0472">Membrane</keyword>
<keyword evidence="2" id="KW-1003">Cell membrane</keyword>
<gene>
    <name evidence="8" type="ORF">QJU78_02125</name>
</gene>
<dbReference type="EMBL" id="JASAYJ010000003">
    <property type="protein sequence ID" value="MDP8186577.1"/>
    <property type="molecule type" value="Genomic_DNA"/>
</dbReference>
<reference evidence="8" key="1">
    <citation type="journal article" date="2023" name="Front. Microbiol.">
        <title>Phylogeography and host specificity of Pasteurellaceae pathogenic to sea-farmed fish in the north-east Atlantic.</title>
        <authorList>
            <person name="Gulla S."/>
            <person name="Colquhoun D.J."/>
            <person name="Olsen A.B."/>
            <person name="Spilsberg B."/>
            <person name="Lagesen K."/>
            <person name="Aakesson C.P."/>
            <person name="Strom S."/>
            <person name="Manji F."/>
            <person name="Birkbeck T.H."/>
            <person name="Nilsen H.K."/>
        </authorList>
    </citation>
    <scope>NUCLEOTIDE SEQUENCE</scope>
    <source>
        <strain evidence="8">VIB1234</strain>
    </source>
</reference>
<protein>
    <submittedName>
        <fullName evidence="8">Wzz/FepE/Etk N-terminal domain-containing protein</fullName>
    </submittedName>
</protein>
<name>A0AAW8CQE3_9PAST</name>
<evidence type="ECO:0000313" key="8">
    <source>
        <dbReference type="EMBL" id="MDP8186577.1"/>
    </source>
</evidence>
<evidence type="ECO:0000256" key="4">
    <source>
        <dbReference type="ARBA" id="ARBA00022989"/>
    </source>
</evidence>
<evidence type="ECO:0000256" key="6">
    <source>
        <dbReference type="SAM" id="Phobius"/>
    </source>
</evidence>
<dbReference type="Pfam" id="PF02706">
    <property type="entry name" value="Wzz"/>
    <property type="match status" value="1"/>
</dbReference>
<keyword evidence="3 6" id="KW-0812">Transmembrane</keyword>
<proteinExistence type="predicted"/>
<organism evidence="8 9">
    <name type="scientific">Pasteurella atlantica</name>
    <dbReference type="NCBI Taxonomy" id="2827233"/>
    <lineage>
        <taxon>Bacteria</taxon>
        <taxon>Pseudomonadati</taxon>
        <taxon>Pseudomonadota</taxon>
        <taxon>Gammaproteobacteria</taxon>
        <taxon>Pasteurellales</taxon>
        <taxon>Pasteurellaceae</taxon>
        <taxon>Pasteurella</taxon>
    </lineage>
</organism>
<dbReference type="InterPro" id="IPR003856">
    <property type="entry name" value="LPS_length_determ_N"/>
</dbReference>
<evidence type="ECO:0000256" key="2">
    <source>
        <dbReference type="ARBA" id="ARBA00022475"/>
    </source>
</evidence>
<evidence type="ECO:0000256" key="5">
    <source>
        <dbReference type="ARBA" id="ARBA00023136"/>
    </source>
</evidence>
<dbReference type="Proteomes" id="UP001230466">
    <property type="component" value="Unassembled WGS sequence"/>
</dbReference>
<accession>A0AAW8CQE3</accession>
<evidence type="ECO:0000259" key="7">
    <source>
        <dbReference type="Pfam" id="PF02706"/>
    </source>
</evidence>
<feature type="transmembrane region" description="Helical" evidence="6">
    <location>
        <begin position="464"/>
        <end position="484"/>
    </location>
</feature>